<feature type="transmembrane region" description="Helical" evidence="1">
    <location>
        <begin position="75"/>
        <end position="93"/>
    </location>
</feature>
<feature type="transmembrane region" description="Helical" evidence="1">
    <location>
        <begin position="281"/>
        <end position="298"/>
    </location>
</feature>
<feature type="transmembrane region" description="Helical" evidence="1">
    <location>
        <begin position="310"/>
        <end position="333"/>
    </location>
</feature>
<reference evidence="3 4" key="1">
    <citation type="submission" date="2019-03" db="EMBL/GenBank/DDBJ databases">
        <title>Draft genome sequences of novel Actinobacteria.</title>
        <authorList>
            <person name="Sahin N."/>
            <person name="Ay H."/>
            <person name="Saygin H."/>
        </authorList>
    </citation>
    <scope>NUCLEOTIDE SEQUENCE [LARGE SCALE GENOMIC DNA]</scope>
    <source>
        <strain evidence="3 4">CH32</strain>
    </source>
</reference>
<keyword evidence="4" id="KW-1185">Reference proteome</keyword>
<dbReference type="PANTHER" id="PTHR14969:SF13">
    <property type="entry name" value="AT30094P"/>
    <property type="match status" value="1"/>
</dbReference>
<name>A0A4R4Z7I0_9ACTN</name>
<feature type="transmembrane region" description="Helical" evidence="1">
    <location>
        <begin position="199"/>
        <end position="228"/>
    </location>
</feature>
<keyword evidence="1" id="KW-0812">Transmembrane</keyword>
<dbReference type="Gene3D" id="1.20.144.10">
    <property type="entry name" value="Phosphatidic acid phosphatase type 2/haloperoxidase"/>
    <property type="match status" value="1"/>
</dbReference>
<dbReference type="Proteomes" id="UP000295302">
    <property type="component" value="Unassembled WGS sequence"/>
</dbReference>
<feature type="transmembrane region" description="Helical" evidence="1">
    <location>
        <begin position="143"/>
        <end position="164"/>
    </location>
</feature>
<gene>
    <name evidence="3" type="ORF">E1286_05755</name>
</gene>
<dbReference type="OrthoDB" id="9801622at2"/>
<dbReference type="PANTHER" id="PTHR14969">
    <property type="entry name" value="SPHINGOSINE-1-PHOSPHATE PHOSPHOHYDROLASE"/>
    <property type="match status" value="1"/>
</dbReference>
<dbReference type="SMART" id="SM00014">
    <property type="entry name" value="acidPPc"/>
    <property type="match status" value="1"/>
</dbReference>
<feature type="transmembrane region" description="Helical" evidence="1">
    <location>
        <begin position="170"/>
        <end position="187"/>
    </location>
</feature>
<keyword evidence="1" id="KW-1133">Transmembrane helix</keyword>
<comment type="caution">
    <text evidence="3">The sequence shown here is derived from an EMBL/GenBank/DDBJ whole genome shotgun (WGS) entry which is preliminary data.</text>
</comment>
<evidence type="ECO:0000313" key="4">
    <source>
        <dbReference type="Proteomes" id="UP000295302"/>
    </source>
</evidence>
<sequence length="349" mass="37399">MSFRGDLERMAGWCGQIDGVAFVDELREAELGAIVWLQQWPEAVRPVLELVSVFGADAFFLLCLPVLYWCVNPAFALRLGLTVLLAAAVNAIAKLAFHQPRPYWIDARVRAISVEDSFGMPSGHAQTGTAALGRVAGEVGRPWAWVTAGAVIALVCLSRVYLGVHFISDVVVGVALGAAVLVVVGKAERPAVTWWRGQALWAQLGVSVLLSGALIGAALLANAPYAGWTRPRAWGPAGMVDPGSLETVVVMSGVLLGTLAGASIMYRLGWFDAGGPPAVRTARWALGMTVALLIWYAEREVLPETLAATYVSYALLTLWVQVGAPLLFIKLGLMSPARRRRPVPHEVAR</sequence>
<dbReference type="EMBL" id="SMKQ01000009">
    <property type="protein sequence ID" value="TDD54221.1"/>
    <property type="molecule type" value="Genomic_DNA"/>
</dbReference>
<dbReference type="SUPFAM" id="SSF48317">
    <property type="entry name" value="Acid phosphatase/Vanadium-dependent haloperoxidase"/>
    <property type="match status" value="1"/>
</dbReference>
<keyword evidence="1" id="KW-0472">Membrane</keyword>
<dbReference type="InterPro" id="IPR000326">
    <property type="entry name" value="PAP2/HPO"/>
</dbReference>
<dbReference type="InterPro" id="IPR036938">
    <property type="entry name" value="PAP2/HPO_sf"/>
</dbReference>
<evidence type="ECO:0000259" key="2">
    <source>
        <dbReference type="SMART" id="SM00014"/>
    </source>
</evidence>
<dbReference type="AlphaFoldDB" id="A0A4R4Z7I0"/>
<feature type="domain" description="Phosphatidic acid phosphatase type 2/haloperoxidase" evidence="2">
    <location>
        <begin position="79"/>
        <end position="185"/>
    </location>
</feature>
<dbReference type="Pfam" id="PF01569">
    <property type="entry name" value="PAP2"/>
    <property type="match status" value="1"/>
</dbReference>
<organism evidence="3 4">
    <name type="scientific">Nonomuraea terrae</name>
    <dbReference type="NCBI Taxonomy" id="2530383"/>
    <lineage>
        <taxon>Bacteria</taxon>
        <taxon>Bacillati</taxon>
        <taxon>Actinomycetota</taxon>
        <taxon>Actinomycetes</taxon>
        <taxon>Streptosporangiales</taxon>
        <taxon>Streptosporangiaceae</taxon>
        <taxon>Nonomuraea</taxon>
    </lineage>
</organism>
<feature type="transmembrane region" description="Helical" evidence="1">
    <location>
        <begin position="47"/>
        <end position="69"/>
    </location>
</feature>
<evidence type="ECO:0000256" key="1">
    <source>
        <dbReference type="SAM" id="Phobius"/>
    </source>
</evidence>
<accession>A0A4R4Z7I0</accession>
<protein>
    <submittedName>
        <fullName evidence="3">Phosphatase PAP2 family protein</fullName>
    </submittedName>
</protein>
<feature type="transmembrane region" description="Helical" evidence="1">
    <location>
        <begin position="248"/>
        <end position="269"/>
    </location>
</feature>
<proteinExistence type="predicted"/>
<evidence type="ECO:0000313" key="3">
    <source>
        <dbReference type="EMBL" id="TDD54221.1"/>
    </source>
</evidence>